<comment type="caution">
    <text evidence="1">The sequence shown here is derived from an EMBL/GenBank/DDBJ whole genome shotgun (WGS) entry which is preliminary data.</text>
</comment>
<evidence type="ECO:0000313" key="2">
    <source>
        <dbReference type="Proteomes" id="UP001595645"/>
    </source>
</evidence>
<gene>
    <name evidence="1" type="ORF">ACFOSH_10410</name>
</gene>
<proteinExistence type="predicted"/>
<dbReference type="Proteomes" id="UP001595645">
    <property type="component" value="Unassembled WGS sequence"/>
</dbReference>
<protein>
    <submittedName>
        <fullName evidence="1">Uncharacterized protein</fullName>
    </submittedName>
</protein>
<organism evidence="1 2">
    <name type="scientific">Amycolatopsis speibonae</name>
    <dbReference type="NCBI Taxonomy" id="1450224"/>
    <lineage>
        <taxon>Bacteria</taxon>
        <taxon>Bacillati</taxon>
        <taxon>Actinomycetota</taxon>
        <taxon>Actinomycetes</taxon>
        <taxon>Pseudonocardiales</taxon>
        <taxon>Pseudonocardiaceae</taxon>
        <taxon>Amycolatopsis</taxon>
    </lineage>
</organism>
<name>A0ABV7NW13_9PSEU</name>
<reference evidence="2" key="1">
    <citation type="journal article" date="2019" name="Int. J. Syst. Evol. Microbiol.">
        <title>The Global Catalogue of Microorganisms (GCM) 10K type strain sequencing project: providing services to taxonomists for standard genome sequencing and annotation.</title>
        <authorList>
            <consortium name="The Broad Institute Genomics Platform"/>
            <consortium name="The Broad Institute Genome Sequencing Center for Infectious Disease"/>
            <person name="Wu L."/>
            <person name="Ma J."/>
        </authorList>
    </citation>
    <scope>NUCLEOTIDE SEQUENCE [LARGE SCALE GENOMIC DNA]</scope>
    <source>
        <strain evidence="2">CGMCC 4.7676</strain>
    </source>
</reference>
<dbReference type="EMBL" id="JBHRWK010000014">
    <property type="protein sequence ID" value="MFC3449842.1"/>
    <property type="molecule type" value="Genomic_DNA"/>
</dbReference>
<evidence type="ECO:0000313" key="1">
    <source>
        <dbReference type="EMBL" id="MFC3449842.1"/>
    </source>
</evidence>
<sequence>MVGTNGPDFSPAIPVSAPIPHEVVAHLMRTRPHPTNSPLSDRVGWLFEMADALAAVGEQDDADTTRTLALDLVRDAVTTVAGGGVC</sequence>
<dbReference type="RefSeq" id="WP_378238529.1">
    <property type="nucleotide sequence ID" value="NZ_JBHRWK010000014.1"/>
</dbReference>
<accession>A0ABV7NW13</accession>
<keyword evidence="2" id="KW-1185">Reference proteome</keyword>